<accession>A0A1L7WWI4</accession>
<evidence type="ECO:0000313" key="1">
    <source>
        <dbReference type="EMBL" id="CZR57138.1"/>
    </source>
</evidence>
<dbReference type="EMBL" id="FJOG01000009">
    <property type="protein sequence ID" value="CZR57138.1"/>
    <property type="molecule type" value="Genomic_DNA"/>
</dbReference>
<dbReference type="AlphaFoldDB" id="A0A1L7WWI4"/>
<protein>
    <submittedName>
        <fullName evidence="1">Uncharacterized protein</fullName>
    </submittedName>
</protein>
<gene>
    <name evidence="1" type="ORF">PAC_07027</name>
</gene>
<proteinExistence type="predicted"/>
<name>A0A1L7WWI4_9HELO</name>
<dbReference type="Proteomes" id="UP000184330">
    <property type="component" value="Unassembled WGS sequence"/>
</dbReference>
<sequence>MPYGVYSSSILVKKDIEPRSTTWTDILSEITSLSLSYRRPFCSTTVKRPVLESKLVLGTKYDENAKVYREASAAQNTVFQTTVIDLSSSLVAAWREWFLLCLNNSCCIGYLWLKDNYGFSICPKDRDTKNTRLVQGLCGQFLSSVSSSSSLSKSTMPFGRIQQQHTILARSIQVRAVKSITSFQIRDSPVRVPSKKFLAARP</sequence>
<keyword evidence="2" id="KW-1185">Reference proteome</keyword>
<evidence type="ECO:0000313" key="2">
    <source>
        <dbReference type="Proteomes" id="UP000184330"/>
    </source>
</evidence>
<reference evidence="1 2" key="1">
    <citation type="submission" date="2016-03" db="EMBL/GenBank/DDBJ databases">
        <authorList>
            <person name="Ploux O."/>
        </authorList>
    </citation>
    <scope>NUCLEOTIDE SEQUENCE [LARGE SCALE GENOMIC DNA]</scope>
    <source>
        <strain evidence="1 2">UAMH 11012</strain>
    </source>
</reference>
<organism evidence="1 2">
    <name type="scientific">Phialocephala subalpina</name>
    <dbReference type="NCBI Taxonomy" id="576137"/>
    <lineage>
        <taxon>Eukaryota</taxon>
        <taxon>Fungi</taxon>
        <taxon>Dikarya</taxon>
        <taxon>Ascomycota</taxon>
        <taxon>Pezizomycotina</taxon>
        <taxon>Leotiomycetes</taxon>
        <taxon>Helotiales</taxon>
        <taxon>Mollisiaceae</taxon>
        <taxon>Phialocephala</taxon>
        <taxon>Phialocephala fortinii species complex</taxon>
    </lineage>
</organism>